<dbReference type="AlphaFoldDB" id="A0A1B9H1S9"/>
<proteinExistence type="predicted"/>
<dbReference type="PROSITE" id="PS51549">
    <property type="entry name" value="DM13"/>
    <property type="match status" value="1"/>
</dbReference>
<name>A0A1B9H1S9_9TREE</name>
<evidence type="ECO:0000313" key="3">
    <source>
        <dbReference type="Proteomes" id="UP000092666"/>
    </source>
</evidence>
<dbReference type="Proteomes" id="UP000092666">
    <property type="component" value="Unassembled WGS sequence"/>
</dbReference>
<reference evidence="2 3" key="1">
    <citation type="submission" date="2013-07" db="EMBL/GenBank/DDBJ databases">
        <title>The Genome Sequence of Cryptococcus heveanensis BCC8398.</title>
        <authorList>
            <consortium name="The Broad Institute Genome Sequencing Platform"/>
            <person name="Cuomo C."/>
            <person name="Litvintseva A."/>
            <person name="Chen Y."/>
            <person name="Heitman J."/>
            <person name="Sun S."/>
            <person name="Springer D."/>
            <person name="Dromer F."/>
            <person name="Young S.K."/>
            <person name="Zeng Q."/>
            <person name="Gargeya S."/>
            <person name="Fitzgerald M."/>
            <person name="Abouelleil A."/>
            <person name="Alvarado L."/>
            <person name="Berlin A.M."/>
            <person name="Chapman S.B."/>
            <person name="Dewar J."/>
            <person name="Goldberg J."/>
            <person name="Griggs A."/>
            <person name="Gujja S."/>
            <person name="Hansen M."/>
            <person name="Howarth C."/>
            <person name="Imamovic A."/>
            <person name="Larimer J."/>
            <person name="McCowan C."/>
            <person name="Murphy C."/>
            <person name="Pearson M."/>
            <person name="Priest M."/>
            <person name="Roberts A."/>
            <person name="Saif S."/>
            <person name="Shea T."/>
            <person name="Sykes S."/>
            <person name="Wortman J."/>
            <person name="Nusbaum C."/>
            <person name="Birren B."/>
        </authorList>
    </citation>
    <scope>NUCLEOTIDE SEQUENCE [LARGE SCALE GENOMIC DNA]</scope>
    <source>
        <strain evidence="2 3">BCC8398</strain>
    </source>
</reference>
<protein>
    <recommendedName>
        <fullName evidence="1">DM13 domain-containing protein</fullName>
    </recommendedName>
</protein>
<feature type="domain" description="DM13" evidence="1">
    <location>
        <begin position="5"/>
        <end position="96"/>
    </location>
</feature>
<organism evidence="2 3">
    <name type="scientific">Kwoniella heveanensis BCC8398</name>
    <dbReference type="NCBI Taxonomy" id="1296120"/>
    <lineage>
        <taxon>Eukaryota</taxon>
        <taxon>Fungi</taxon>
        <taxon>Dikarya</taxon>
        <taxon>Basidiomycota</taxon>
        <taxon>Agaricomycotina</taxon>
        <taxon>Tremellomycetes</taxon>
        <taxon>Tremellales</taxon>
        <taxon>Cryptococcaceae</taxon>
        <taxon>Kwoniella</taxon>
    </lineage>
</organism>
<dbReference type="InterPro" id="IPR019545">
    <property type="entry name" value="DM13_domain"/>
</dbReference>
<reference evidence="3" key="2">
    <citation type="submission" date="2013-12" db="EMBL/GenBank/DDBJ databases">
        <title>Evolution of pathogenesis and genome organization in the Tremellales.</title>
        <authorList>
            <person name="Cuomo C."/>
            <person name="Litvintseva A."/>
            <person name="Heitman J."/>
            <person name="Chen Y."/>
            <person name="Sun S."/>
            <person name="Springer D."/>
            <person name="Dromer F."/>
            <person name="Young S."/>
            <person name="Zeng Q."/>
            <person name="Chapman S."/>
            <person name="Gujja S."/>
            <person name="Saif S."/>
            <person name="Birren B."/>
        </authorList>
    </citation>
    <scope>NUCLEOTIDE SEQUENCE [LARGE SCALE GENOMIC DNA]</scope>
    <source>
        <strain evidence="3">BCC8398</strain>
    </source>
</reference>
<evidence type="ECO:0000313" key="2">
    <source>
        <dbReference type="EMBL" id="OCF37207.1"/>
    </source>
</evidence>
<accession>A0A1B9H1S9</accession>
<sequence length="96" mass="10713">MPQAVEFIEASLPGAKAYDWSGAIEVDDDESFEHAFDRVRKEQDPGYQPSIKHEWFYLVPGGQPVPISQNDSIGSLRFPWKNGAQIVLLPVTAINV</sequence>
<dbReference type="EMBL" id="KI669493">
    <property type="protein sequence ID" value="OCF37207.1"/>
    <property type="molecule type" value="Genomic_DNA"/>
</dbReference>
<evidence type="ECO:0000259" key="1">
    <source>
        <dbReference type="PROSITE" id="PS51549"/>
    </source>
</evidence>
<keyword evidence="3" id="KW-1185">Reference proteome</keyword>
<gene>
    <name evidence="2" type="ORF">I316_01114</name>
</gene>